<dbReference type="OrthoDB" id="8911262at2"/>
<dbReference type="InterPro" id="IPR010710">
    <property type="entry name" value="DUF1289"/>
</dbReference>
<dbReference type="Proteomes" id="UP000004374">
    <property type="component" value="Unassembled WGS sequence"/>
</dbReference>
<evidence type="ECO:0000256" key="1">
    <source>
        <dbReference type="SAM" id="MobiDB-lite"/>
    </source>
</evidence>
<feature type="region of interest" description="Disordered" evidence="1">
    <location>
        <begin position="61"/>
        <end position="80"/>
    </location>
</feature>
<dbReference type="RefSeq" id="WP_008222895.1">
    <property type="nucleotide sequence ID" value="NZ_BAFK01000018.1"/>
</dbReference>
<comment type="caution">
    <text evidence="2">The sequence shown here is derived from an EMBL/GenBank/DDBJ whole genome shotgun (WGS) entry which is preliminary data.</text>
</comment>
<dbReference type="AlphaFoldDB" id="I1E0P7"/>
<organism evidence="2 3">
    <name type="scientific">Rheinheimera nanhaiensis E407-8</name>
    <dbReference type="NCBI Taxonomy" id="562729"/>
    <lineage>
        <taxon>Bacteria</taxon>
        <taxon>Pseudomonadati</taxon>
        <taxon>Pseudomonadota</taxon>
        <taxon>Gammaproteobacteria</taxon>
        <taxon>Chromatiales</taxon>
        <taxon>Chromatiaceae</taxon>
        <taxon>Rheinheimera</taxon>
    </lineage>
</organism>
<dbReference type="EMBL" id="BAFK01000018">
    <property type="protein sequence ID" value="GAB59875.1"/>
    <property type="molecule type" value="Genomic_DNA"/>
</dbReference>
<protein>
    <recommendedName>
        <fullName evidence="4">Fe-S protein</fullName>
    </recommendedName>
</protein>
<name>I1E0P7_9GAMM</name>
<evidence type="ECO:0000313" key="2">
    <source>
        <dbReference type="EMBL" id="GAB59875.1"/>
    </source>
</evidence>
<dbReference type="STRING" id="562729.RNAN_2888"/>
<evidence type="ECO:0008006" key="4">
    <source>
        <dbReference type="Google" id="ProtNLM"/>
    </source>
</evidence>
<sequence length="80" mass="9283">MDQLELFDLPNPCIGVCQSNSRGYCIGCLRSREERFNWHQKPVEERAHILKLLAQRRARLNAKAKKEQDARPSGESLDLF</sequence>
<reference evidence="2 3" key="1">
    <citation type="journal article" date="2012" name="J. Bacteriol.">
        <title>Genome Sequence of the Protease-Producing Bacterium Rheinheimera nanhaiensis E407-8T, Isolated from Deep-Sea Sediment of the South China Sea.</title>
        <authorList>
            <person name="Zhang X.-Y."/>
            <person name="Zhang Y.-J."/>
            <person name="Qin Q.-L."/>
            <person name="Xie B.-B."/>
            <person name="Chen X.-L."/>
            <person name="Zhou B.-C."/>
            <person name="Zhang Y.-Z."/>
        </authorList>
    </citation>
    <scope>NUCLEOTIDE SEQUENCE [LARGE SCALE GENOMIC DNA]</scope>
    <source>
        <strain evidence="2 3">E407-8</strain>
    </source>
</reference>
<dbReference type="Pfam" id="PF06945">
    <property type="entry name" value="DUF1289"/>
    <property type="match status" value="1"/>
</dbReference>
<accession>I1E0P7</accession>
<dbReference type="PANTHER" id="PTHR35175">
    <property type="entry name" value="DUF1289 DOMAIN-CONTAINING PROTEIN"/>
    <property type="match status" value="1"/>
</dbReference>
<gene>
    <name evidence="2" type="ORF">RNAN_2888</name>
</gene>
<dbReference type="PANTHER" id="PTHR35175:SF1">
    <property type="entry name" value="OXIDOREDUCTASE"/>
    <property type="match status" value="1"/>
</dbReference>
<proteinExistence type="predicted"/>
<keyword evidence="3" id="KW-1185">Reference proteome</keyword>
<evidence type="ECO:0000313" key="3">
    <source>
        <dbReference type="Proteomes" id="UP000004374"/>
    </source>
</evidence>